<comment type="subcellular location">
    <subcellularLocation>
        <location evidence="1">Cell membrane</location>
        <topology evidence="1">Multi-pass membrane protein</topology>
    </subcellularLocation>
</comment>
<dbReference type="InterPro" id="IPR029044">
    <property type="entry name" value="Nucleotide-diphossugar_trans"/>
</dbReference>
<keyword evidence="4" id="KW-0328">Glycosyltransferase</keyword>
<feature type="non-terminal residue" evidence="11">
    <location>
        <position position="311"/>
    </location>
</feature>
<comment type="caution">
    <text evidence="11">The sequence shown here is derived from an EMBL/GenBank/DDBJ whole genome shotgun (WGS) entry which is preliminary data.</text>
</comment>
<evidence type="ECO:0000256" key="1">
    <source>
        <dbReference type="ARBA" id="ARBA00004651"/>
    </source>
</evidence>
<keyword evidence="6 10" id="KW-0812">Transmembrane</keyword>
<dbReference type="SUPFAM" id="SSF53448">
    <property type="entry name" value="Nucleotide-diphospho-sugar transferases"/>
    <property type="match status" value="1"/>
</dbReference>
<dbReference type="EMBL" id="JAEFCI010000669">
    <property type="protein sequence ID" value="KAG5463396.1"/>
    <property type="molecule type" value="Genomic_DNA"/>
</dbReference>
<protein>
    <recommendedName>
        <fullName evidence="2">chitin synthase</fullName>
        <ecNumber evidence="2">2.4.1.16</ecNumber>
    </recommendedName>
</protein>
<evidence type="ECO:0000256" key="2">
    <source>
        <dbReference type="ARBA" id="ARBA00012543"/>
    </source>
</evidence>
<evidence type="ECO:0000313" key="12">
    <source>
        <dbReference type="Proteomes" id="UP000673691"/>
    </source>
</evidence>
<keyword evidence="5" id="KW-0808">Transferase</keyword>
<dbReference type="GO" id="GO:0031505">
    <property type="term" value="P:fungal-type cell wall organization"/>
    <property type="evidence" value="ECO:0007669"/>
    <property type="project" value="TreeGrafter"/>
</dbReference>
<evidence type="ECO:0000256" key="4">
    <source>
        <dbReference type="ARBA" id="ARBA00022676"/>
    </source>
</evidence>
<evidence type="ECO:0000256" key="5">
    <source>
        <dbReference type="ARBA" id="ARBA00022679"/>
    </source>
</evidence>
<dbReference type="InterPro" id="IPR004835">
    <property type="entry name" value="Chitin_synth"/>
</dbReference>
<evidence type="ECO:0000256" key="7">
    <source>
        <dbReference type="ARBA" id="ARBA00022989"/>
    </source>
</evidence>
<evidence type="ECO:0000256" key="3">
    <source>
        <dbReference type="ARBA" id="ARBA00022475"/>
    </source>
</evidence>
<dbReference type="OrthoDB" id="370884at2759"/>
<dbReference type="AlphaFoldDB" id="A0A8H8A1V2"/>
<evidence type="ECO:0000256" key="8">
    <source>
        <dbReference type="ARBA" id="ARBA00023136"/>
    </source>
</evidence>
<evidence type="ECO:0000256" key="9">
    <source>
        <dbReference type="ARBA" id="ARBA00023180"/>
    </source>
</evidence>
<keyword evidence="3" id="KW-1003">Cell membrane</keyword>
<dbReference type="GO" id="GO:0005886">
    <property type="term" value="C:plasma membrane"/>
    <property type="evidence" value="ECO:0007669"/>
    <property type="project" value="UniProtKB-SubCell"/>
</dbReference>
<dbReference type="Pfam" id="PF03142">
    <property type="entry name" value="Chitin_synth_2"/>
    <property type="match status" value="1"/>
</dbReference>
<accession>A0A8H8A1V2</accession>
<evidence type="ECO:0000313" key="11">
    <source>
        <dbReference type="EMBL" id="KAG5463396.1"/>
    </source>
</evidence>
<keyword evidence="7 10" id="KW-1133">Transmembrane helix</keyword>
<keyword evidence="8 10" id="KW-0472">Membrane</keyword>
<keyword evidence="9" id="KW-0325">Glycoprotein</keyword>
<name>A0A8H8A1V2_9FUNG</name>
<reference evidence="11 12" key="1">
    <citation type="journal article" name="Sci. Rep.">
        <title>Genome-scale phylogenetic analyses confirm Olpidium as the closest living zoosporic fungus to the non-flagellated, terrestrial fungi.</title>
        <authorList>
            <person name="Chang Y."/>
            <person name="Rochon D."/>
            <person name="Sekimoto S."/>
            <person name="Wang Y."/>
            <person name="Chovatia M."/>
            <person name="Sandor L."/>
            <person name="Salamov A."/>
            <person name="Grigoriev I.V."/>
            <person name="Stajich J.E."/>
            <person name="Spatafora J.W."/>
        </authorList>
    </citation>
    <scope>NUCLEOTIDE SEQUENCE [LARGE SCALE GENOMIC DNA]</scope>
    <source>
        <strain evidence="11">S191</strain>
    </source>
</reference>
<dbReference type="EC" id="2.4.1.16" evidence="2"/>
<feature type="transmembrane region" description="Helical" evidence="10">
    <location>
        <begin position="26"/>
        <end position="47"/>
    </location>
</feature>
<organism evidence="11 12">
    <name type="scientific">Olpidium bornovanus</name>
    <dbReference type="NCBI Taxonomy" id="278681"/>
    <lineage>
        <taxon>Eukaryota</taxon>
        <taxon>Fungi</taxon>
        <taxon>Fungi incertae sedis</taxon>
        <taxon>Olpidiomycota</taxon>
        <taxon>Olpidiomycotina</taxon>
        <taxon>Olpidiomycetes</taxon>
        <taxon>Olpidiales</taxon>
        <taxon>Olpidiaceae</taxon>
        <taxon>Olpidium</taxon>
    </lineage>
</organism>
<dbReference type="PANTHER" id="PTHR22914:SF13">
    <property type="entry name" value="CHITIN SYNTHASE"/>
    <property type="match status" value="1"/>
</dbReference>
<dbReference type="PANTHER" id="PTHR22914">
    <property type="entry name" value="CHITIN SYNTHASE"/>
    <property type="match status" value="1"/>
</dbReference>
<dbReference type="GO" id="GO:0006031">
    <property type="term" value="P:chitin biosynthetic process"/>
    <property type="evidence" value="ECO:0007669"/>
    <property type="project" value="TreeGrafter"/>
</dbReference>
<dbReference type="GO" id="GO:0030428">
    <property type="term" value="C:cell septum"/>
    <property type="evidence" value="ECO:0007669"/>
    <property type="project" value="TreeGrafter"/>
</dbReference>
<sequence>MNCLNSVFKIGELDERNSLKCQLNNYILFGSSILLVAVILVKFLAALQLGGQPNPEDCDKFVIIQVPCYTEGEDSLKKTLDSCAGLRYDDKRKLLFVICDGMIVGGGNDRATPKIVLDILGVDASVNPEPLAYRAIGDGSKQLNYGKIYSGLYEYEGHVVPYLVVVKVGKPSERARPGNRGKRDSQIILMNFLNRVHFDTPMSPMELEMYHQIKNVIGVHPSFYEYILMVDADTEVVPDSLNRLISCMMHDGRIMGLCGETQLANEDRSITTMMQVYEYYISHHLAKAFEIRTPAKGSPLIISNDVIADYS</sequence>
<proteinExistence type="predicted"/>
<evidence type="ECO:0000256" key="10">
    <source>
        <dbReference type="SAM" id="Phobius"/>
    </source>
</evidence>
<evidence type="ECO:0000256" key="6">
    <source>
        <dbReference type="ARBA" id="ARBA00022692"/>
    </source>
</evidence>
<gene>
    <name evidence="11" type="ORF">BJ554DRAFT_7953</name>
</gene>
<dbReference type="GO" id="GO:0004100">
    <property type="term" value="F:chitin synthase activity"/>
    <property type="evidence" value="ECO:0007669"/>
    <property type="project" value="UniProtKB-EC"/>
</dbReference>
<dbReference type="Proteomes" id="UP000673691">
    <property type="component" value="Unassembled WGS sequence"/>
</dbReference>
<keyword evidence="12" id="KW-1185">Reference proteome</keyword>